<accession>A0A366GF79</accession>
<dbReference type="EMBL" id="QNRO01000024">
    <property type="protein sequence ID" value="RBP25016.1"/>
    <property type="molecule type" value="Genomic_DNA"/>
</dbReference>
<name>A0A366GF79_9GAMM</name>
<reference evidence="1 2" key="1">
    <citation type="submission" date="2018-06" db="EMBL/GenBank/DDBJ databases">
        <title>Freshwater and sediment microbial communities from various areas in North America, analyzing microbe dynamics in response to fracking.</title>
        <authorList>
            <person name="Lamendella R."/>
        </authorList>
    </citation>
    <scope>NUCLEOTIDE SEQUENCE [LARGE SCALE GENOMIC DNA]</scope>
    <source>
        <strain evidence="1 2">114J</strain>
    </source>
</reference>
<dbReference type="Gene3D" id="3.30.370.20">
    <property type="match status" value="1"/>
</dbReference>
<gene>
    <name evidence="1" type="ORF">DET50_1249</name>
</gene>
<organism evidence="1 2">
    <name type="scientific">Marinobacter pelagius</name>
    <dbReference type="NCBI Taxonomy" id="379482"/>
    <lineage>
        <taxon>Bacteria</taxon>
        <taxon>Pseudomonadati</taxon>
        <taxon>Pseudomonadota</taxon>
        <taxon>Gammaproteobacteria</taxon>
        <taxon>Pseudomonadales</taxon>
        <taxon>Marinobacteraceae</taxon>
        <taxon>Marinobacter</taxon>
    </lineage>
</organism>
<dbReference type="Pfam" id="PF07922">
    <property type="entry name" value="Glyco_transf_52"/>
    <property type="match status" value="1"/>
</dbReference>
<dbReference type="GO" id="GO:0016740">
    <property type="term" value="F:transferase activity"/>
    <property type="evidence" value="ECO:0007669"/>
    <property type="project" value="UniProtKB-KW"/>
</dbReference>
<dbReference type="AlphaFoldDB" id="A0A366GF79"/>
<proteinExistence type="predicted"/>
<keyword evidence="1" id="KW-0808">Transferase</keyword>
<evidence type="ECO:0000313" key="2">
    <source>
        <dbReference type="Proteomes" id="UP000252995"/>
    </source>
</evidence>
<dbReference type="Proteomes" id="UP000252995">
    <property type="component" value="Unassembled WGS sequence"/>
</dbReference>
<dbReference type="InterPro" id="IPR012477">
    <property type="entry name" value="Glyco_transf_52"/>
</dbReference>
<protein>
    <submittedName>
        <fullName evidence="1">Glycosyl transferase family 52</fullName>
    </submittedName>
</protein>
<evidence type="ECO:0000313" key="1">
    <source>
        <dbReference type="EMBL" id="RBP25016.1"/>
    </source>
</evidence>
<sequence length="317" mass="36533">MRNCDKALFIVRTPFQAWFCERLIERLGISCYDFLYITHNNSQEDIFYYNNLSPGARNSSYVFVKPASFDVFTNLKLFYRVKGWFSKDRYDRVYMASINSYIINSLACSFHDAELFSFDDGTANLVEDGPYYTSDSSFRSRFYSTIFGARPVEQVRKKISRHYTIYRGFNNIVEEARLSYFDGWVLNRRGKGDYSHSAKSKRYFIGAPFHEVMSKAEIDSMLRLLGALRIDGYIRHPREIQPLPIDAPIIDKGGRIAEDVIIDCSSGCRVELYGYLSTVMINLKDYADKKVVFVPEGNASSRLSELALDSGCEIVYV</sequence>
<dbReference type="RefSeq" id="WP_181800006.1">
    <property type="nucleotide sequence ID" value="NZ_QNRO01000024.1"/>
</dbReference>
<comment type="caution">
    <text evidence="1">The sequence shown here is derived from an EMBL/GenBank/DDBJ whole genome shotgun (WGS) entry which is preliminary data.</text>
</comment>